<sequence length="39" mass="4379">MTMMRNRRSCSIGILAASFALDIQTVLSTNDLREYSVTL</sequence>
<organism evidence="1 2">
    <name type="scientific">Pseudomonas syringae pv. actinidiae</name>
    <dbReference type="NCBI Taxonomy" id="103796"/>
    <lineage>
        <taxon>Bacteria</taxon>
        <taxon>Pseudomonadati</taxon>
        <taxon>Pseudomonadota</taxon>
        <taxon>Gammaproteobacteria</taxon>
        <taxon>Pseudomonadales</taxon>
        <taxon>Pseudomonadaceae</taxon>
        <taxon>Pseudomonas</taxon>
        <taxon>Pseudomonas syringae</taxon>
    </lineage>
</organism>
<reference evidence="1 2" key="1">
    <citation type="submission" date="2018-04" db="EMBL/GenBank/DDBJ databases">
        <title>Draft genome sequence of Pseudomonas syringae pv. actinidiae biovar 1 strains isolated from kiwifruit in Kagawa prefecture.</title>
        <authorList>
            <person name="Tabuchi M."/>
            <person name="Saito M."/>
            <person name="Fujiwara S."/>
            <person name="Sasa N."/>
            <person name="Akimitsu K."/>
            <person name="Gomi K."/>
            <person name="Konishi-Sugita S."/>
            <person name="Hamano K."/>
            <person name="Kataoka I."/>
        </authorList>
    </citation>
    <scope>NUCLEOTIDE SEQUENCE [LARGE SCALE GENOMIC DNA]</scope>
    <source>
        <strain evidence="1 2">MAFF212206</strain>
    </source>
</reference>
<evidence type="ECO:0000313" key="2">
    <source>
        <dbReference type="Proteomes" id="UP000247480"/>
    </source>
</evidence>
<name>A0A2V0Q7L5_PSESF</name>
<gene>
    <name evidence="1" type="ORF">KPSA1_02202</name>
</gene>
<evidence type="ECO:0000313" key="1">
    <source>
        <dbReference type="EMBL" id="GBH08819.1"/>
    </source>
</evidence>
<dbReference type="AlphaFoldDB" id="A0A2V0Q7L5"/>
<accession>A0A2V0Q7L5</accession>
<protein>
    <submittedName>
        <fullName evidence="1">Uncharacterized protein</fullName>
    </submittedName>
</protein>
<proteinExistence type="predicted"/>
<dbReference type="Proteomes" id="UP000247480">
    <property type="component" value="Unassembled WGS sequence"/>
</dbReference>
<comment type="caution">
    <text evidence="1">The sequence shown here is derived from an EMBL/GenBank/DDBJ whole genome shotgun (WGS) entry which is preliminary data.</text>
</comment>
<dbReference type="EMBL" id="BGJZ01000101">
    <property type="protein sequence ID" value="GBH08819.1"/>
    <property type="molecule type" value="Genomic_DNA"/>
</dbReference>